<comment type="caution">
    <text evidence="1">The sequence shown here is derived from an EMBL/GenBank/DDBJ whole genome shotgun (WGS) entry which is preliminary data.</text>
</comment>
<dbReference type="RefSeq" id="WP_251534468.1">
    <property type="nucleotide sequence ID" value="NZ_JBEFCW010000585.1"/>
</dbReference>
<dbReference type="InterPro" id="IPR023393">
    <property type="entry name" value="START-like_dom_sf"/>
</dbReference>
<proteinExistence type="predicted"/>
<dbReference type="Proteomes" id="UP001482520">
    <property type="component" value="Unassembled WGS sequence"/>
</dbReference>
<name>A0ABV1NZD5_9ACTN</name>
<organism evidence="1 2">
    <name type="scientific">Nocardioides kribbensis</name>
    <dbReference type="NCBI Taxonomy" id="305517"/>
    <lineage>
        <taxon>Bacteria</taxon>
        <taxon>Bacillati</taxon>
        <taxon>Actinomycetota</taxon>
        <taxon>Actinomycetes</taxon>
        <taxon>Propionibacteriales</taxon>
        <taxon>Nocardioidaceae</taxon>
        <taxon>Nocardioides</taxon>
    </lineage>
</organism>
<keyword evidence="2" id="KW-1185">Reference proteome</keyword>
<dbReference type="SUPFAM" id="SSF55961">
    <property type="entry name" value="Bet v1-like"/>
    <property type="match status" value="1"/>
</dbReference>
<accession>A0ABV1NZD5</accession>
<reference evidence="1 2" key="1">
    <citation type="submission" date="2024-02" db="EMBL/GenBank/DDBJ databases">
        <title>Full genome sequence of Nocardioides kribbensis.</title>
        <authorList>
            <person name="Poletto B.L."/>
            <person name="Silva G."/>
            <person name="Galante D."/>
            <person name="Campos K.R."/>
            <person name="Santos M.B.N."/>
            <person name="Sacchi C.T."/>
        </authorList>
    </citation>
    <scope>NUCLEOTIDE SEQUENCE [LARGE SCALE GENOMIC DNA]</scope>
    <source>
        <strain evidence="1 2">O4R</strain>
    </source>
</reference>
<evidence type="ECO:0000313" key="2">
    <source>
        <dbReference type="Proteomes" id="UP001482520"/>
    </source>
</evidence>
<sequence length="157" mass="17383">MTDTTAAPDELEASIEVSTSPAQTWALVSDLRRMREWSPQVLRTFIPGGPVRLGSRMINVNHRGALVWPTTAKVVRFEPHTSVAFRVAENRTIWSFTLEPTDGGGTRIVQRREVPDGISTLSNTLVGVAMGGVPTFVGELRQGMRQTLERIKAELER</sequence>
<evidence type="ECO:0000313" key="1">
    <source>
        <dbReference type="EMBL" id="MEQ7847828.1"/>
    </source>
</evidence>
<dbReference type="Gene3D" id="3.30.530.20">
    <property type="match status" value="1"/>
</dbReference>
<dbReference type="Pfam" id="PF10604">
    <property type="entry name" value="Polyketide_cyc2"/>
    <property type="match status" value="1"/>
</dbReference>
<dbReference type="EMBL" id="JBEGDP010000011">
    <property type="protein sequence ID" value="MEQ7847828.1"/>
    <property type="molecule type" value="Genomic_DNA"/>
</dbReference>
<protein>
    <submittedName>
        <fullName evidence="1">SRPBCC family protein</fullName>
    </submittedName>
</protein>
<gene>
    <name evidence="1" type="ORF">V6R90_11110</name>
</gene>
<dbReference type="InterPro" id="IPR019587">
    <property type="entry name" value="Polyketide_cyclase/dehydratase"/>
</dbReference>
<dbReference type="CDD" id="cd07812">
    <property type="entry name" value="SRPBCC"/>
    <property type="match status" value="1"/>
</dbReference>